<dbReference type="GO" id="GO:0019748">
    <property type="term" value="P:secondary metabolic process"/>
    <property type="evidence" value="ECO:0007669"/>
    <property type="project" value="TreeGrafter"/>
</dbReference>
<feature type="region of interest" description="Disordered" evidence="2">
    <location>
        <begin position="403"/>
        <end position="429"/>
    </location>
</feature>
<dbReference type="EMBL" id="JYFN01000023">
    <property type="protein sequence ID" value="KJE22506.1"/>
    <property type="molecule type" value="Genomic_DNA"/>
</dbReference>
<reference evidence="5" key="1">
    <citation type="submission" date="2015-02" db="EMBL/GenBank/DDBJ databases">
        <title>Draft Genome of Frankia sp. CpI1-S.</title>
        <authorList>
            <person name="Oshone R.T."/>
            <person name="Ngom M."/>
            <person name="Ghodhbane-Gtari F."/>
            <person name="Gtari M."/>
            <person name="Morris K."/>
            <person name="Thomas K."/>
            <person name="Sen A."/>
            <person name="Tisa L.S."/>
        </authorList>
    </citation>
    <scope>NUCLEOTIDE SEQUENCE [LARGE SCALE GENOMIC DNA]</scope>
    <source>
        <strain evidence="5">CpI1-S</strain>
    </source>
</reference>
<organism evidence="4 5">
    <name type="scientific">Frankia torreyi</name>
    <dbReference type="NCBI Taxonomy" id="1856"/>
    <lineage>
        <taxon>Bacteria</taxon>
        <taxon>Bacillati</taxon>
        <taxon>Actinomycetota</taxon>
        <taxon>Actinomycetes</taxon>
        <taxon>Frankiales</taxon>
        <taxon>Frankiaceae</taxon>
        <taxon>Frankia</taxon>
    </lineage>
</organism>
<dbReference type="Proteomes" id="UP000032545">
    <property type="component" value="Unassembled WGS sequence"/>
</dbReference>
<evidence type="ECO:0000313" key="4">
    <source>
        <dbReference type="EMBL" id="KJE22506.1"/>
    </source>
</evidence>
<dbReference type="InterPro" id="IPR032466">
    <property type="entry name" value="Metal_Hydrolase"/>
</dbReference>
<dbReference type="GO" id="GO:0005737">
    <property type="term" value="C:cytoplasm"/>
    <property type="evidence" value="ECO:0007669"/>
    <property type="project" value="TreeGrafter"/>
</dbReference>
<dbReference type="AlphaFoldDB" id="A0A0D8BE83"/>
<name>A0A0D8BE83_9ACTN</name>
<sequence length="429" mass="47211">MQVEDLILISVDDHVVEPPTMFDAHIPAKYKDRAPHIVKGPNGGDLWAFEDGFAPNVGLNAVAGCPPEEYGLDPTEYAQMRPGCYDADERVRDMSAGGVLAGINFPTFPHFCGQLFLRAKDKDLALASVRAYNDWHIDEWAGSHPDRLIPITLPVLWDPELAAEEIRRVAAKGAHAVTFSENPTKLGLPSYHTEYWDPFLRACADNNVVVNIHIGSSSSMNITAPDAPPEVMIALTPVNSLMAVTDLVFSGIFKRIPNLQMALSEGGIGWLPYALERADYVYQHHHAWTFTDLGGRLPSQVFYDHIWTCFIDDPVGVKLRDQVGIDKIMWELDYPHSDSTWPHGPEKLFKDLAGVSDADINKITHENAMRAFSFDPFAIRPREKSTVAALRAEAADVDIEPKSMGRRKAEADSGNASLLGSVAATGAGQ</sequence>
<dbReference type="PANTHER" id="PTHR21240">
    <property type="entry name" value="2-AMINO-3-CARBOXYLMUCONATE-6-SEMIALDEHYDE DECARBOXYLASE"/>
    <property type="match status" value="1"/>
</dbReference>
<feature type="domain" description="Amidohydrolase-related" evidence="3">
    <location>
        <begin position="67"/>
        <end position="374"/>
    </location>
</feature>
<evidence type="ECO:0000259" key="3">
    <source>
        <dbReference type="Pfam" id="PF04909"/>
    </source>
</evidence>
<comment type="caution">
    <text evidence="4">The sequence shown here is derived from an EMBL/GenBank/DDBJ whole genome shotgun (WGS) entry which is preliminary data.</text>
</comment>
<dbReference type="OrthoDB" id="8673349at2"/>
<gene>
    <name evidence="4" type="ORF">FF36_03198</name>
</gene>
<dbReference type="PANTHER" id="PTHR21240:SF28">
    <property type="entry name" value="ISO-OROTATE DECARBOXYLASE (EUROFUNG)"/>
    <property type="match status" value="1"/>
</dbReference>
<dbReference type="Gene3D" id="3.20.20.140">
    <property type="entry name" value="Metal-dependent hydrolases"/>
    <property type="match status" value="1"/>
</dbReference>
<dbReference type="GO" id="GO:0016831">
    <property type="term" value="F:carboxy-lyase activity"/>
    <property type="evidence" value="ECO:0007669"/>
    <property type="project" value="InterPro"/>
</dbReference>
<accession>A0A0D8BE83</accession>
<keyword evidence="5" id="KW-1185">Reference proteome</keyword>
<reference evidence="4 5" key="2">
    <citation type="journal article" date="2016" name="Genome Announc.">
        <title>Permanent Draft Genome Sequences for Two Variants of Frankia sp. Strain CpI1, the First Frankia Strain Isolated from Root Nodules of Comptonia peregrina.</title>
        <authorList>
            <person name="Oshone R."/>
            <person name="Hurst S.G.IV."/>
            <person name="Abebe-Akele F."/>
            <person name="Simpson S."/>
            <person name="Morris K."/>
            <person name="Thomas W.K."/>
            <person name="Tisa L.S."/>
        </authorList>
    </citation>
    <scope>NUCLEOTIDE SEQUENCE [LARGE SCALE GENOMIC DNA]</scope>
    <source>
        <strain evidence="5">CpI1-S</strain>
    </source>
</reference>
<keyword evidence="4" id="KW-0378">Hydrolase</keyword>
<dbReference type="GO" id="GO:0016787">
    <property type="term" value="F:hydrolase activity"/>
    <property type="evidence" value="ECO:0007669"/>
    <property type="project" value="UniProtKB-KW"/>
</dbReference>
<dbReference type="InterPro" id="IPR006680">
    <property type="entry name" value="Amidohydro-rel"/>
</dbReference>
<evidence type="ECO:0000313" key="5">
    <source>
        <dbReference type="Proteomes" id="UP000032545"/>
    </source>
</evidence>
<proteinExistence type="predicted"/>
<evidence type="ECO:0000256" key="2">
    <source>
        <dbReference type="SAM" id="MobiDB-lite"/>
    </source>
</evidence>
<evidence type="ECO:0000256" key="1">
    <source>
        <dbReference type="ARBA" id="ARBA00023239"/>
    </source>
</evidence>
<protein>
    <submittedName>
        <fullName evidence="4">Putative TIM-barrel fold metal-dependent hydrolase</fullName>
    </submittedName>
</protein>
<dbReference type="SUPFAM" id="SSF51556">
    <property type="entry name" value="Metallo-dependent hydrolases"/>
    <property type="match status" value="1"/>
</dbReference>
<dbReference type="InterPro" id="IPR032465">
    <property type="entry name" value="ACMSD"/>
</dbReference>
<dbReference type="PATRIC" id="fig|1502723.3.peg.2605"/>
<keyword evidence="1" id="KW-0456">Lyase</keyword>
<dbReference type="Pfam" id="PF04909">
    <property type="entry name" value="Amidohydro_2"/>
    <property type="match status" value="1"/>
</dbReference>
<dbReference type="RefSeq" id="WP_044885794.1">
    <property type="nucleotide sequence ID" value="NZ_JYFN01000023.1"/>
</dbReference>